<proteinExistence type="predicted"/>
<accession>A0ABT4JMS3</accession>
<comment type="caution">
    <text evidence="3">The sequence shown here is derived from an EMBL/GenBank/DDBJ whole genome shotgun (WGS) entry which is preliminary data.</text>
</comment>
<dbReference type="RefSeq" id="WP_269024088.1">
    <property type="nucleotide sequence ID" value="NZ_JANXKW010000004.1"/>
</dbReference>
<gene>
    <name evidence="3" type="ORF">N0K80_05735</name>
</gene>
<evidence type="ECO:0000256" key="1">
    <source>
        <dbReference type="SAM" id="MobiDB-lite"/>
    </source>
</evidence>
<protein>
    <recommendedName>
        <fullName evidence="5">WxL domain-containing protein</fullName>
    </recommendedName>
</protein>
<evidence type="ECO:0000256" key="2">
    <source>
        <dbReference type="SAM" id="SignalP"/>
    </source>
</evidence>
<feature type="region of interest" description="Disordered" evidence="1">
    <location>
        <begin position="315"/>
        <end position="335"/>
    </location>
</feature>
<name>A0ABT4JMS3_9LACO</name>
<feature type="signal peptide" evidence="2">
    <location>
        <begin position="1"/>
        <end position="24"/>
    </location>
</feature>
<keyword evidence="2" id="KW-0732">Signal</keyword>
<keyword evidence="4" id="KW-1185">Reference proteome</keyword>
<sequence>MKQKSKIFLVISLVWVLTSGLDISANEHQQIGSELGLNRLLGATTVPSEFKSDDSSSEQINEKNDGKSEEITSDSSNTSPEKDTSQKEGSVKETVSEENKSVIKSSDTIKSNLMILFYGTANSILNPTLKDDSFFSKTSRIEGFITDDLYPNEGSIGGSGTPGSGDYIPPLNTADYFIKVDMVNESDSTKTVKAKSTVHEYPEFHPEPYDPESTFMPYHIDIKNSDLAVGVNTLHATVYKKNGSISDEAVEVIKVKIEIPTLNLPDIPYTETNDNPTIDVASSNFKVNYGVSSKYAKNLKTTYVDTHNGKVDSGDVGDFDNSTTPGSEHTDNFTLTGLSDGKHQVDITTTDDQLNKVTKKFTLQVKKPTNSFNIVDISDLNYGDAIKIPAKTTLFNPVNKLNIQLSAVNVGHWQLNVKSTGFTDDPNAFVFKSQADGVEQPIDNINGITVLSGDGVDDDKNQTFDAEGTGVLLKARPSKIRAQAYSAKLEWTLSTVPVK</sequence>
<reference evidence="3" key="1">
    <citation type="submission" date="2022-09" db="EMBL/GenBank/DDBJ databases">
        <title>Diversity of Dellaglioa algida.</title>
        <authorList>
            <person name="Matthias E."/>
            <person name="Werum V."/>
        </authorList>
    </citation>
    <scope>NUCLEOTIDE SEQUENCE</scope>
    <source>
        <strain evidence="3">TMW 2.2523</strain>
    </source>
</reference>
<organism evidence="3 4">
    <name type="scientific">Dellaglioa carnosa</name>
    <dbReference type="NCBI Taxonomy" id="2995136"/>
    <lineage>
        <taxon>Bacteria</taxon>
        <taxon>Bacillati</taxon>
        <taxon>Bacillota</taxon>
        <taxon>Bacilli</taxon>
        <taxon>Lactobacillales</taxon>
        <taxon>Lactobacillaceae</taxon>
        <taxon>Dellaglioa</taxon>
    </lineage>
</organism>
<evidence type="ECO:0000313" key="4">
    <source>
        <dbReference type="Proteomes" id="UP001081467"/>
    </source>
</evidence>
<feature type="chain" id="PRO_5046117731" description="WxL domain-containing protein" evidence="2">
    <location>
        <begin position="25"/>
        <end position="499"/>
    </location>
</feature>
<dbReference type="Proteomes" id="UP001081467">
    <property type="component" value="Unassembled WGS sequence"/>
</dbReference>
<feature type="region of interest" description="Disordered" evidence="1">
    <location>
        <begin position="48"/>
        <end position="103"/>
    </location>
</feature>
<evidence type="ECO:0008006" key="5">
    <source>
        <dbReference type="Google" id="ProtNLM"/>
    </source>
</evidence>
<dbReference type="EMBL" id="JANXLI010000004">
    <property type="protein sequence ID" value="MCZ2491657.1"/>
    <property type="molecule type" value="Genomic_DNA"/>
</dbReference>
<feature type="compositionally biased region" description="Basic and acidic residues" evidence="1">
    <location>
        <begin position="50"/>
        <end position="70"/>
    </location>
</feature>
<feature type="compositionally biased region" description="Basic and acidic residues" evidence="1">
    <location>
        <begin position="80"/>
        <end position="101"/>
    </location>
</feature>
<feature type="compositionally biased region" description="Polar residues" evidence="1">
    <location>
        <begin position="320"/>
        <end position="335"/>
    </location>
</feature>
<evidence type="ECO:0000313" key="3">
    <source>
        <dbReference type="EMBL" id="MCZ2491657.1"/>
    </source>
</evidence>